<dbReference type="VEuPathDB" id="FungiDB:PTTG_29327"/>
<dbReference type="PANTHER" id="PTHR38248">
    <property type="entry name" value="FUNK1 6"/>
    <property type="match status" value="1"/>
</dbReference>
<feature type="domain" description="Fungal-type protein kinase" evidence="1">
    <location>
        <begin position="277"/>
        <end position="363"/>
    </location>
</feature>
<keyword evidence="4" id="KW-1185">Reference proteome</keyword>
<name>A0A180G4Y0_PUCT1</name>
<dbReference type="PANTHER" id="PTHR38248:SF2">
    <property type="entry name" value="FUNK1 11"/>
    <property type="match status" value="1"/>
</dbReference>
<dbReference type="InterPro" id="IPR040976">
    <property type="entry name" value="Pkinase_fungal"/>
</dbReference>
<dbReference type="Pfam" id="PF17667">
    <property type="entry name" value="Pkinase_fungal"/>
    <property type="match status" value="1"/>
</dbReference>
<dbReference type="OrthoDB" id="3556463at2759"/>
<evidence type="ECO:0000313" key="4">
    <source>
        <dbReference type="Proteomes" id="UP000005240"/>
    </source>
</evidence>
<dbReference type="AlphaFoldDB" id="A0A180G4Y0"/>
<accession>A0A180G4Y0</accession>
<reference evidence="3" key="4">
    <citation type="submission" date="2025-05" db="UniProtKB">
        <authorList>
            <consortium name="EnsemblFungi"/>
        </authorList>
    </citation>
    <scope>IDENTIFICATION</scope>
    <source>
        <strain evidence="3">isolate 1-1 / race 1 (BBBD)</strain>
    </source>
</reference>
<protein>
    <submittedName>
        <fullName evidence="3">Pkinase_fungal domain-containing protein</fullName>
    </submittedName>
</protein>
<dbReference type="Proteomes" id="UP000005240">
    <property type="component" value="Unassembled WGS sequence"/>
</dbReference>
<dbReference type="EMBL" id="ADAS02000315">
    <property type="protein sequence ID" value="OAV87678.1"/>
    <property type="molecule type" value="Genomic_DNA"/>
</dbReference>
<organism evidence="2">
    <name type="scientific">Puccinia triticina (isolate 1-1 / race 1 (BBBD))</name>
    <name type="common">Brown leaf rust fungus</name>
    <dbReference type="NCBI Taxonomy" id="630390"/>
    <lineage>
        <taxon>Eukaryota</taxon>
        <taxon>Fungi</taxon>
        <taxon>Dikarya</taxon>
        <taxon>Basidiomycota</taxon>
        <taxon>Pucciniomycotina</taxon>
        <taxon>Pucciniomycetes</taxon>
        <taxon>Pucciniales</taxon>
        <taxon>Pucciniaceae</taxon>
        <taxon>Puccinia</taxon>
    </lineage>
</organism>
<dbReference type="EnsemblFungi" id="PTTG_29327-t43_1">
    <property type="protein sequence ID" value="PTTG_29327-t43_1-p1"/>
    <property type="gene ID" value="PTTG_29327"/>
</dbReference>
<evidence type="ECO:0000259" key="1">
    <source>
        <dbReference type="Pfam" id="PF17667"/>
    </source>
</evidence>
<evidence type="ECO:0000313" key="3">
    <source>
        <dbReference type="EnsemblFungi" id="PTTG_29327-t43_1-p1"/>
    </source>
</evidence>
<evidence type="ECO:0000313" key="2">
    <source>
        <dbReference type="EMBL" id="OAV87678.1"/>
    </source>
</evidence>
<reference evidence="2" key="1">
    <citation type="submission" date="2009-11" db="EMBL/GenBank/DDBJ databases">
        <authorList>
            <consortium name="The Broad Institute Genome Sequencing Platform"/>
            <person name="Ward D."/>
            <person name="Feldgarden M."/>
            <person name="Earl A."/>
            <person name="Young S.K."/>
            <person name="Zeng Q."/>
            <person name="Koehrsen M."/>
            <person name="Alvarado L."/>
            <person name="Berlin A."/>
            <person name="Bochicchio J."/>
            <person name="Borenstein D."/>
            <person name="Chapman S.B."/>
            <person name="Chen Z."/>
            <person name="Engels R."/>
            <person name="Freedman E."/>
            <person name="Gellesch M."/>
            <person name="Goldberg J."/>
            <person name="Griggs A."/>
            <person name="Gujja S."/>
            <person name="Heilman E."/>
            <person name="Heiman D."/>
            <person name="Hepburn T."/>
            <person name="Howarth C."/>
            <person name="Jen D."/>
            <person name="Larson L."/>
            <person name="Lewis B."/>
            <person name="Mehta T."/>
            <person name="Park D."/>
            <person name="Pearson M."/>
            <person name="Roberts A."/>
            <person name="Saif S."/>
            <person name="Shea T."/>
            <person name="Shenoy N."/>
            <person name="Sisk P."/>
            <person name="Stolte C."/>
            <person name="Sykes S."/>
            <person name="Thomson T."/>
            <person name="Walk T."/>
            <person name="White J."/>
            <person name="Yandava C."/>
            <person name="Izard J."/>
            <person name="Baranova O.V."/>
            <person name="Blanton J.M."/>
            <person name="Tanner A.C."/>
            <person name="Dewhirst F.E."/>
            <person name="Haas B."/>
            <person name="Nusbaum C."/>
            <person name="Birren B."/>
        </authorList>
    </citation>
    <scope>NUCLEOTIDE SEQUENCE [LARGE SCALE GENOMIC DNA]</scope>
    <source>
        <strain evidence="2">1-1 BBBD Race 1</strain>
    </source>
</reference>
<dbReference type="STRING" id="630390.A0A180G4Y0"/>
<proteinExistence type="predicted"/>
<reference evidence="3 4" key="3">
    <citation type="journal article" date="2017" name="G3 (Bethesda)">
        <title>Comparative analysis highlights variable genome content of wheat rusts and divergence of the mating loci.</title>
        <authorList>
            <person name="Cuomo C.A."/>
            <person name="Bakkeren G."/>
            <person name="Khalil H.B."/>
            <person name="Panwar V."/>
            <person name="Joly D."/>
            <person name="Linning R."/>
            <person name="Sakthikumar S."/>
            <person name="Song X."/>
            <person name="Adiconis X."/>
            <person name="Fan L."/>
            <person name="Goldberg J.M."/>
            <person name="Levin J.Z."/>
            <person name="Young S."/>
            <person name="Zeng Q."/>
            <person name="Anikster Y."/>
            <person name="Bruce M."/>
            <person name="Wang M."/>
            <person name="Yin C."/>
            <person name="McCallum B."/>
            <person name="Szabo L.J."/>
            <person name="Hulbert S."/>
            <person name="Chen X."/>
            <person name="Fellers J.P."/>
        </authorList>
    </citation>
    <scope>NUCLEOTIDE SEQUENCE</scope>
    <source>
        <strain evidence="4">Isolate 1-1 / race 1 (BBBD)</strain>
        <strain evidence="3">isolate 1-1 / race 1 (BBBD)</strain>
    </source>
</reference>
<reference evidence="2" key="2">
    <citation type="submission" date="2016-05" db="EMBL/GenBank/DDBJ databases">
        <title>Comparative analysis highlights variable genome content of wheat rusts and divergence of the mating loci.</title>
        <authorList>
            <person name="Cuomo C.A."/>
            <person name="Bakkeren G."/>
            <person name="Szabo L."/>
            <person name="Khalil H."/>
            <person name="Joly D."/>
            <person name="Goldberg J."/>
            <person name="Young S."/>
            <person name="Zeng Q."/>
            <person name="Fellers J."/>
        </authorList>
    </citation>
    <scope>NUCLEOTIDE SEQUENCE [LARGE SCALE GENOMIC DNA]</scope>
    <source>
        <strain evidence="2">1-1 BBBD Race 1</strain>
    </source>
</reference>
<sequence length="388" mass="43742">MAQSSVNPMETQQESLYAIMREQLTSLGISTVEEFFARDNREIKKQVLSLRSKLTLSIIASDLEEQLENATSRITKHYLSGDFESLRPLITVLLADEAKSDQEMYDFIDQEFNTPPSHRSFTPKSQFTTSSSHTSRIADRVINSTLSGQANSSSNVSDILTALQQELKNLMFTDVPGLLDHITQLHTKSNSLLLDYVDLASLLKPHESFINQTFDKRLADTSESSVLEWITPLLEHISSSLESKISARHRRTWRSQPNKNVEGTEGQRRLDAVITYKDKNDIKDILVPVELTQRKPRDSNAALCLANYVCEVFKAQPTRSYVVGFTLPGTLMRLWQFDRSGAIGSELLDIKNSKEHLYKFLILVTIFLSPISESLASIRLALIVTGSL</sequence>
<gene>
    <name evidence="2" type="ORF">PTTG_29327</name>
</gene>